<name>A0A6J7NZE3_9ZZZZ</name>
<dbReference type="EMBL" id="CAFBOL010000048">
    <property type="protein sequence ID" value="CAB4996163.1"/>
    <property type="molecule type" value="Genomic_DNA"/>
</dbReference>
<dbReference type="AlphaFoldDB" id="A0A6J7NZE3"/>
<protein>
    <submittedName>
        <fullName evidence="1">Unannotated protein</fullName>
    </submittedName>
</protein>
<organism evidence="1">
    <name type="scientific">freshwater metagenome</name>
    <dbReference type="NCBI Taxonomy" id="449393"/>
    <lineage>
        <taxon>unclassified sequences</taxon>
        <taxon>metagenomes</taxon>
        <taxon>ecological metagenomes</taxon>
    </lineage>
</organism>
<evidence type="ECO:0000313" key="1">
    <source>
        <dbReference type="EMBL" id="CAB4996163.1"/>
    </source>
</evidence>
<accession>A0A6J7NZE3</accession>
<sequence length="101" mass="11134">MLGGSQQTERVVAVAFEAEHRVDDVLEHARAGQTTLLGDVADHQHREIAPFGLGDEAMGAATHLHHASRRRRQRRVGNGLDAVDDNQLWLDLVDGGHDVRQ</sequence>
<gene>
    <name evidence="1" type="ORF">UFOPK3931_01814</name>
</gene>
<reference evidence="1" key="1">
    <citation type="submission" date="2020-05" db="EMBL/GenBank/DDBJ databases">
        <authorList>
            <person name="Chiriac C."/>
            <person name="Salcher M."/>
            <person name="Ghai R."/>
            <person name="Kavagutti S V."/>
        </authorList>
    </citation>
    <scope>NUCLEOTIDE SEQUENCE</scope>
</reference>
<proteinExistence type="predicted"/>